<dbReference type="Proteomes" id="UP000008461">
    <property type="component" value="Chromosome"/>
</dbReference>
<dbReference type="eggNOG" id="ENOG5033K0G">
    <property type="taxonomic scope" value="Bacteria"/>
</dbReference>
<protein>
    <submittedName>
        <fullName evidence="1">Uncharacterized protein</fullName>
    </submittedName>
</protein>
<dbReference type="OrthoDB" id="1050478at2"/>
<reference key="2">
    <citation type="submission" date="2011-04" db="EMBL/GenBank/DDBJ databases">
        <title>Complete sequence of chromosome of Haliscomenobacter hydrossis DSM 1100.</title>
        <authorList>
            <consortium name="US DOE Joint Genome Institute (JGI-PGF)"/>
            <person name="Lucas S."/>
            <person name="Han J."/>
            <person name="Lapidus A."/>
            <person name="Bruce D."/>
            <person name="Goodwin L."/>
            <person name="Pitluck S."/>
            <person name="Peters L."/>
            <person name="Kyrpides N."/>
            <person name="Mavromatis K."/>
            <person name="Ivanova N."/>
            <person name="Ovchinnikova G."/>
            <person name="Pagani I."/>
            <person name="Daligault H."/>
            <person name="Detter J.C."/>
            <person name="Han C."/>
            <person name="Land M."/>
            <person name="Hauser L."/>
            <person name="Markowitz V."/>
            <person name="Cheng J.-F."/>
            <person name="Hugenholtz P."/>
            <person name="Woyke T."/>
            <person name="Wu D."/>
            <person name="Verbarg S."/>
            <person name="Frueling A."/>
            <person name="Brambilla E."/>
            <person name="Klenk H.-P."/>
            <person name="Eisen J.A."/>
        </authorList>
    </citation>
    <scope>NUCLEOTIDE SEQUENCE</scope>
    <source>
        <strain>DSM 1100</strain>
    </source>
</reference>
<dbReference type="STRING" id="760192.Halhy_1760"/>
<keyword evidence="2" id="KW-1185">Reference proteome</keyword>
<dbReference type="RefSeq" id="WP_013764201.1">
    <property type="nucleotide sequence ID" value="NC_015510.1"/>
</dbReference>
<proteinExistence type="predicted"/>
<sequence length="196" mass="22355">MKKYPLLIAALLTICNWSCSSKQPPSDVEIRGNESRDTLLIPVIDTTLHVGNLIPSNYRGDTLSSALAEQIVYQYFRKKGYWTQEEVPALLLEGDTIKDVVDFLRLHKIDINHNEYTDAIVEYYLAAPMASGHCIQPHKALLIDSNQGYQVEHEDFIPTDYGIDSVSKNIAFGYDYECANHFVRKYLHITIKMGDR</sequence>
<dbReference type="AlphaFoldDB" id="F4L2W8"/>
<gene>
    <name evidence="1" type="ordered locus">Halhy_1760</name>
</gene>
<dbReference type="EMBL" id="CP002691">
    <property type="protein sequence ID" value="AEE49648.1"/>
    <property type="molecule type" value="Genomic_DNA"/>
</dbReference>
<dbReference type="KEGG" id="hhy:Halhy_1760"/>
<dbReference type="HOGENOM" id="CLU_1388531_0_0_10"/>
<reference evidence="1 2" key="1">
    <citation type="journal article" date="2011" name="Stand. Genomic Sci.">
        <title>Complete genome sequence of Haliscomenobacter hydrossis type strain (O).</title>
        <authorList>
            <consortium name="US DOE Joint Genome Institute (JGI-PGF)"/>
            <person name="Daligault H."/>
            <person name="Lapidus A."/>
            <person name="Zeytun A."/>
            <person name="Nolan M."/>
            <person name="Lucas S."/>
            <person name="Del Rio T.G."/>
            <person name="Tice H."/>
            <person name="Cheng J.F."/>
            <person name="Tapia R."/>
            <person name="Han C."/>
            <person name="Goodwin L."/>
            <person name="Pitluck S."/>
            <person name="Liolios K."/>
            <person name="Pagani I."/>
            <person name="Ivanova N."/>
            <person name="Huntemann M."/>
            <person name="Mavromatis K."/>
            <person name="Mikhailova N."/>
            <person name="Pati A."/>
            <person name="Chen A."/>
            <person name="Palaniappan K."/>
            <person name="Land M."/>
            <person name="Hauser L."/>
            <person name="Brambilla E.M."/>
            <person name="Rohde M."/>
            <person name="Verbarg S."/>
            <person name="Goker M."/>
            <person name="Bristow J."/>
            <person name="Eisen J.A."/>
            <person name="Markowitz V."/>
            <person name="Hugenholtz P."/>
            <person name="Kyrpides N.C."/>
            <person name="Klenk H.P."/>
            <person name="Woyke T."/>
        </authorList>
    </citation>
    <scope>NUCLEOTIDE SEQUENCE [LARGE SCALE GENOMIC DNA]</scope>
    <source>
        <strain evidence="2">ATCC 27775 / DSM 1100 / LMG 10767 / O</strain>
    </source>
</reference>
<organism evidence="1 2">
    <name type="scientific">Haliscomenobacter hydrossis (strain ATCC 27775 / DSM 1100 / LMG 10767 / O)</name>
    <dbReference type="NCBI Taxonomy" id="760192"/>
    <lineage>
        <taxon>Bacteria</taxon>
        <taxon>Pseudomonadati</taxon>
        <taxon>Bacteroidota</taxon>
        <taxon>Saprospiria</taxon>
        <taxon>Saprospirales</taxon>
        <taxon>Haliscomenobacteraceae</taxon>
        <taxon>Haliscomenobacter</taxon>
    </lineage>
</organism>
<name>F4L2W8_HALH1</name>
<evidence type="ECO:0000313" key="2">
    <source>
        <dbReference type="Proteomes" id="UP000008461"/>
    </source>
</evidence>
<evidence type="ECO:0000313" key="1">
    <source>
        <dbReference type="EMBL" id="AEE49648.1"/>
    </source>
</evidence>
<accession>F4L2W8</accession>